<gene>
    <name evidence="1" type="ORF">E2C01_028859</name>
</gene>
<dbReference type="PROSITE" id="PS51257">
    <property type="entry name" value="PROKAR_LIPOPROTEIN"/>
    <property type="match status" value="1"/>
</dbReference>
<dbReference type="Proteomes" id="UP000324222">
    <property type="component" value="Unassembled WGS sequence"/>
</dbReference>
<proteinExistence type="predicted"/>
<accession>A0A5B7EQ73</accession>
<dbReference type="EMBL" id="VSRR010003275">
    <property type="protein sequence ID" value="MPC35438.1"/>
    <property type="molecule type" value="Genomic_DNA"/>
</dbReference>
<organism evidence="1 2">
    <name type="scientific">Portunus trituberculatus</name>
    <name type="common">Swimming crab</name>
    <name type="synonym">Neptunus trituberculatus</name>
    <dbReference type="NCBI Taxonomy" id="210409"/>
    <lineage>
        <taxon>Eukaryota</taxon>
        <taxon>Metazoa</taxon>
        <taxon>Ecdysozoa</taxon>
        <taxon>Arthropoda</taxon>
        <taxon>Crustacea</taxon>
        <taxon>Multicrustacea</taxon>
        <taxon>Malacostraca</taxon>
        <taxon>Eumalacostraca</taxon>
        <taxon>Eucarida</taxon>
        <taxon>Decapoda</taxon>
        <taxon>Pleocyemata</taxon>
        <taxon>Brachyura</taxon>
        <taxon>Eubrachyura</taxon>
        <taxon>Portunoidea</taxon>
        <taxon>Portunidae</taxon>
        <taxon>Portuninae</taxon>
        <taxon>Portunus</taxon>
    </lineage>
</organism>
<evidence type="ECO:0000313" key="2">
    <source>
        <dbReference type="Proteomes" id="UP000324222"/>
    </source>
</evidence>
<comment type="caution">
    <text evidence="1">The sequence shown here is derived from an EMBL/GenBank/DDBJ whole genome shotgun (WGS) entry which is preliminary data.</text>
</comment>
<dbReference type="AlphaFoldDB" id="A0A5B7EQ73"/>
<sequence length="108" mass="11236">MKAKPGSQEPTNLIVMACGCGEVQATVAGEEEVTYSFLHLSHGSPGEGNRALSPAQEANLLLDCCRRALHDGWGGRLQEAGGAGRIIASNAVQAAPYFSPVNDKVMGP</sequence>
<name>A0A5B7EQ73_PORTR</name>
<evidence type="ECO:0000313" key="1">
    <source>
        <dbReference type="EMBL" id="MPC35438.1"/>
    </source>
</evidence>
<keyword evidence="2" id="KW-1185">Reference proteome</keyword>
<reference evidence="1 2" key="1">
    <citation type="submission" date="2019-05" db="EMBL/GenBank/DDBJ databases">
        <title>Another draft genome of Portunus trituberculatus and its Hox gene families provides insights of decapod evolution.</title>
        <authorList>
            <person name="Jeong J.-H."/>
            <person name="Song I."/>
            <person name="Kim S."/>
            <person name="Choi T."/>
            <person name="Kim D."/>
            <person name="Ryu S."/>
            <person name="Kim W."/>
        </authorList>
    </citation>
    <scope>NUCLEOTIDE SEQUENCE [LARGE SCALE GENOMIC DNA]</scope>
    <source>
        <tissue evidence="1">Muscle</tissue>
    </source>
</reference>
<protein>
    <submittedName>
        <fullName evidence="1">Uncharacterized protein</fullName>
    </submittedName>
</protein>